<dbReference type="SUPFAM" id="SSF53756">
    <property type="entry name" value="UDP-Glycosyltransferase/glycogen phosphorylase"/>
    <property type="match status" value="1"/>
</dbReference>
<keyword evidence="3 5" id="KW-0808">Transferase</keyword>
<dbReference type="FunFam" id="3.40.50.2000:FF:000065">
    <property type="entry name" value="Glycosyltransferase"/>
    <property type="match status" value="1"/>
</dbReference>
<evidence type="ECO:0000256" key="1">
    <source>
        <dbReference type="ARBA" id="ARBA00009995"/>
    </source>
</evidence>
<dbReference type="Pfam" id="PF26168">
    <property type="entry name" value="Glyco_transf_N"/>
    <property type="match status" value="1"/>
</dbReference>
<evidence type="ECO:0000256" key="2">
    <source>
        <dbReference type="ARBA" id="ARBA00022676"/>
    </source>
</evidence>
<feature type="domain" description="Glycosyltransferase N-terminal" evidence="7">
    <location>
        <begin position="38"/>
        <end position="179"/>
    </location>
</feature>
<organism evidence="8 9">
    <name type="scientific">Liquidambar formosana</name>
    <name type="common">Formosan gum</name>
    <dbReference type="NCBI Taxonomy" id="63359"/>
    <lineage>
        <taxon>Eukaryota</taxon>
        <taxon>Viridiplantae</taxon>
        <taxon>Streptophyta</taxon>
        <taxon>Embryophyta</taxon>
        <taxon>Tracheophyta</taxon>
        <taxon>Spermatophyta</taxon>
        <taxon>Magnoliopsida</taxon>
        <taxon>eudicotyledons</taxon>
        <taxon>Gunneridae</taxon>
        <taxon>Pentapetalae</taxon>
        <taxon>Saxifragales</taxon>
        <taxon>Altingiaceae</taxon>
        <taxon>Liquidambar</taxon>
    </lineage>
</organism>
<gene>
    <name evidence="8" type="ORF">L1049_011104</name>
</gene>
<comment type="similarity">
    <text evidence="1 5">Belongs to the UDP-glycosyltransferase family.</text>
</comment>
<evidence type="ECO:0000256" key="4">
    <source>
        <dbReference type="ARBA" id="ARBA00051827"/>
    </source>
</evidence>
<comment type="caution">
    <text evidence="8">The sequence shown here is derived from an EMBL/GenBank/DDBJ whole genome shotgun (WGS) entry which is preliminary data.</text>
</comment>
<dbReference type="EMBL" id="JBBPBK010000006">
    <property type="protein sequence ID" value="KAK9282879.1"/>
    <property type="molecule type" value="Genomic_DNA"/>
</dbReference>
<protein>
    <recommendedName>
        <fullName evidence="6">Glycosyltransferase</fullName>
        <ecNumber evidence="6">2.4.1.-</ecNumber>
    </recommendedName>
</protein>
<proteinExistence type="inferred from homology"/>
<dbReference type="GO" id="GO:0102970">
    <property type="term" value="F:7-deoxyloganetic acid glucosyltransferase activity"/>
    <property type="evidence" value="ECO:0007669"/>
    <property type="project" value="UniProtKB-EC"/>
</dbReference>
<evidence type="ECO:0000256" key="6">
    <source>
        <dbReference type="RuleBase" id="RU362057"/>
    </source>
</evidence>
<evidence type="ECO:0000256" key="5">
    <source>
        <dbReference type="RuleBase" id="RU003718"/>
    </source>
</evidence>
<dbReference type="Pfam" id="PF00201">
    <property type="entry name" value="UDPGT"/>
    <property type="match status" value="1"/>
</dbReference>
<dbReference type="PANTHER" id="PTHR11926:SF1392">
    <property type="entry name" value="GLYCOSYLTRANSFERASE"/>
    <property type="match status" value="1"/>
</dbReference>
<dbReference type="GO" id="GO:0080044">
    <property type="term" value="F:quercetin 7-O-glucosyltransferase activity"/>
    <property type="evidence" value="ECO:0007669"/>
    <property type="project" value="TreeGrafter"/>
</dbReference>
<evidence type="ECO:0000256" key="3">
    <source>
        <dbReference type="ARBA" id="ARBA00022679"/>
    </source>
</evidence>
<dbReference type="FunFam" id="3.40.50.2000:FF:000040">
    <property type="entry name" value="UDP-glycosyltransferase 76C1"/>
    <property type="match status" value="1"/>
</dbReference>
<keyword evidence="2 5" id="KW-0328">Glycosyltransferase</keyword>
<dbReference type="Proteomes" id="UP001415857">
    <property type="component" value="Unassembled WGS sequence"/>
</dbReference>
<dbReference type="CDD" id="cd03784">
    <property type="entry name" value="GT1_Gtf-like"/>
    <property type="match status" value="1"/>
</dbReference>
<reference evidence="8 9" key="1">
    <citation type="journal article" date="2024" name="Plant J.">
        <title>Genome sequences and population genomics reveal climatic adaptation and genomic divergence between two closely related sweetgum species.</title>
        <authorList>
            <person name="Xu W.Q."/>
            <person name="Ren C.Q."/>
            <person name="Zhang X.Y."/>
            <person name="Comes H.P."/>
            <person name="Liu X.H."/>
            <person name="Li Y.G."/>
            <person name="Kettle C.J."/>
            <person name="Jalonen R."/>
            <person name="Gaisberger H."/>
            <person name="Ma Y.Z."/>
            <person name="Qiu Y.X."/>
        </authorList>
    </citation>
    <scope>NUCLEOTIDE SEQUENCE [LARGE SCALE GENOMIC DNA]</scope>
    <source>
        <strain evidence="8">Hangzhou</strain>
    </source>
</reference>
<sequence length="516" mass="58040">MYPSTSASIDAAISHRKVALQRVKARGQMDQRGLPAHVLIFPFPVQGHVNSMLKLAELLSLSGLHVTFLNSDYNHRRLLDYTNIQARFTRYPDFRFETISDGLPADHPRSGGRVMELFDSLEAITKPHFREMLTSGRLSSDTRTPVTCVIADGVLSFAIDIANEIGIMSIVFRTISACCLWTELCFPQLIEAGEVPFKGKEDMDQLVTSVAGMEGFLRRRDLPGFCRVDDVSDQGFDVVMTETQKTSRADALILNTFEELEGPILSHIRSRCPILYTLGPLHAHLKTRLVAETTSSSSPSPTQSSSSLWKEDRSCMTWLDARPSKSVIYVSFGSITVFTRDQFMEFWYGLVNSKKSFLWVIRPDSVAGKDEESDIPAELSKGTKERGYMVDWAPQEEVLVHPAIGGFLTHSGWNSTLESIVAGVPMICWPYFSDQQVNSRFVSEVWKLGLDMKDTCDRGTVEKMVNDLMEVRQDEFNRSADMMAKLARKCVSEGGSSYLNLDRLIDDIRQRRIAED</sequence>
<name>A0AAP0WWT0_LIQFO</name>
<accession>A0AAP0WWT0</accession>
<dbReference type="GO" id="GO:0080043">
    <property type="term" value="F:quercetin 3-O-glucosyltransferase activity"/>
    <property type="evidence" value="ECO:0007669"/>
    <property type="project" value="TreeGrafter"/>
</dbReference>
<dbReference type="InterPro" id="IPR035595">
    <property type="entry name" value="UDP_glycos_trans_CS"/>
</dbReference>
<dbReference type="PANTHER" id="PTHR11926">
    <property type="entry name" value="GLUCOSYL/GLUCURONOSYL TRANSFERASES"/>
    <property type="match status" value="1"/>
</dbReference>
<dbReference type="Gene3D" id="3.40.50.2000">
    <property type="entry name" value="Glycogen Phosphorylase B"/>
    <property type="match status" value="2"/>
</dbReference>
<evidence type="ECO:0000313" key="9">
    <source>
        <dbReference type="Proteomes" id="UP001415857"/>
    </source>
</evidence>
<dbReference type="PROSITE" id="PS00375">
    <property type="entry name" value="UDPGT"/>
    <property type="match status" value="1"/>
</dbReference>
<dbReference type="AlphaFoldDB" id="A0AAP0WWT0"/>
<keyword evidence="9" id="KW-1185">Reference proteome</keyword>
<dbReference type="InterPro" id="IPR058980">
    <property type="entry name" value="Glyco_transf_N"/>
</dbReference>
<dbReference type="InterPro" id="IPR002213">
    <property type="entry name" value="UDP_glucos_trans"/>
</dbReference>
<comment type="catalytic activity">
    <reaction evidence="4">
        <text>7-deoxyloganetate + UDP-alpha-D-glucose = 7-deoxyloganate + UDP + H(+)</text>
        <dbReference type="Rhea" id="RHEA:39895"/>
        <dbReference type="ChEBI" id="CHEBI:15378"/>
        <dbReference type="ChEBI" id="CHEBI:58223"/>
        <dbReference type="ChEBI" id="CHEBI:58885"/>
        <dbReference type="ChEBI" id="CHEBI:76844"/>
        <dbReference type="ChEBI" id="CHEBI:76846"/>
        <dbReference type="EC" id="2.4.1.323"/>
    </reaction>
</comment>
<dbReference type="EC" id="2.4.1.-" evidence="6"/>
<evidence type="ECO:0000313" key="8">
    <source>
        <dbReference type="EMBL" id="KAK9282879.1"/>
    </source>
</evidence>
<evidence type="ECO:0000259" key="7">
    <source>
        <dbReference type="Pfam" id="PF26168"/>
    </source>
</evidence>